<evidence type="ECO:0000313" key="6">
    <source>
        <dbReference type="EMBL" id="KAK2701859.1"/>
    </source>
</evidence>
<comment type="caution">
    <text evidence="6">The sequence shown here is derived from an EMBL/GenBank/DDBJ whole genome shotgun (WGS) entry which is preliminary data.</text>
</comment>
<evidence type="ECO:0000256" key="3">
    <source>
        <dbReference type="ARBA" id="ARBA00022840"/>
    </source>
</evidence>
<dbReference type="GO" id="GO:0034663">
    <property type="term" value="C:endoplasmic reticulum chaperone complex"/>
    <property type="evidence" value="ECO:0007669"/>
    <property type="project" value="TreeGrafter"/>
</dbReference>
<dbReference type="PANTHER" id="PTHR45639">
    <property type="entry name" value="HSC70CB, ISOFORM G-RELATED"/>
    <property type="match status" value="1"/>
</dbReference>
<dbReference type="InterPro" id="IPR013126">
    <property type="entry name" value="Hsp_70_fam"/>
</dbReference>
<dbReference type="SUPFAM" id="SSF100920">
    <property type="entry name" value="Heat shock protein 70kD (HSP70), peptide-binding domain"/>
    <property type="match status" value="1"/>
</dbReference>
<evidence type="ECO:0008006" key="8">
    <source>
        <dbReference type="Google" id="ProtNLM"/>
    </source>
</evidence>
<proteinExistence type="inferred from homology"/>
<keyword evidence="2" id="KW-0547">Nucleotide-binding</keyword>
<evidence type="ECO:0000256" key="2">
    <source>
        <dbReference type="ARBA" id="ARBA00022741"/>
    </source>
</evidence>
<dbReference type="AlphaFoldDB" id="A0AA88H7S8"/>
<evidence type="ECO:0000256" key="1">
    <source>
        <dbReference type="ARBA" id="ARBA00007381"/>
    </source>
</evidence>
<dbReference type="FunFam" id="1.20.1270.10:FF:000016">
    <property type="entry name" value="Heat shock protein 70"/>
    <property type="match status" value="1"/>
</dbReference>
<evidence type="ECO:0000256" key="4">
    <source>
        <dbReference type="ARBA" id="ARBA00048056"/>
    </source>
</evidence>
<dbReference type="GO" id="GO:0030968">
    <property type="term" value="P:endoplasmic reticulum unfolded protein response"/>
    <property type="evidence" value="ECO:0007669"/>
    <property type="project" value="TreeGrafter"/>
</dbReference>
<comment type="catalytic activity">
    <reaction evidence="4">
        <text>ATP + H2O = ADP + phosphate + H(+)</text>
        <dbReference type="Rhea" id="RHEA:13065"/>
        <dbReference type="ChEBI" id="CHEBI:15377"/>
        <dbReference type="ChEBI" id="CHEBI:15378"/>
        <dbReference type="ChEBI" id="CHEBI:30616"/>
        <dbReference type="ChEBI" id="CHEBI:43474"/>
        <dbReference type="ChEBI" id="CHEBI:456216"/>
        <dbReference type="EC" id="3.6.4.10"/>
    </reaction>
</comment>
<dbReference type="Gene3D" id="2.60.34.10">
    <property type="entry name" value="Substrate Binding Domain Of DNAk, Chain A, domain 1"/>
    <property type="match status" value="1"/>
</dbReference>
<feature type="region of interest" description="Disordered" evidence="5">
    <location>
        <begin position="119"/>
        <end position="143"/>
    </location>
</feature>
<sequence length="143" mass="16276">MGKSSKIAITNDKNRLSRDEIEPMVNDAEHYRTEDEKQREKISAKNALESYCFYMKQTIEGEDMKNKISDGDRSTVLGTCNETLKWLDANQLAEKEEFEDKQKAIENIFKPIITKLYQGIGSMPGERPGRPQESGGPTIEDVD</sequence>
<dbReference type="GO" id="GO:0005524">
    <property type="term" value="F:ATP binding"/>
    <property type="evidence" value="ECO:0007669"/>
    <property type="project" value="UniProtKB-KW"/>
</dbReference>
<evidence type="ECO:0000313" key="7">
    <source>
        <dbReference type="Proteomes" id="UP001187531"/>
    </source>
</evidence>
<dbReference type="EMBL" id="JAVRJZ010001353">
    <property type="protein sequence ID" value="KAK2701859.1"/>
    <property type="molecule type" value="Genomic_DNA"/>
</dbReference>
<dbReference type="InterPro" id="IPR029048">
    <property type="entry name" value="HSP70_C_sf"/>
</dbReference>
<reference evidence="6" key="1">
    <citation type="submission" date="2023-07" db="EMBL/GenBank/DDBJ databases">
        <title>Chromosome-level genome assembly of Artemia franciscana.</title>
        <authorList>
            <person name="Jo E."/>
        </authorList>
    </citation>
    <scope>NUCLEOTIDE SEQUENCE</scope>
    <source>
        <tissue evidence="6">Whole body</tissue>
    </source>
</reference>
<evidence type="ECO:0000256" key="5">
    <source>
        <dbReference type="SAM" id="MobiDB-lite"/>
    </source>
</evidence>
<dbReference type="Proteomes" id="UP001187531">
    <property type="component" value="Unassembled WGS sequence"/>
</dbReference>
<comment type="similarity">
    <text evidence="1">Belongs to the heat shock protein 70 family.</text>
</comment>
<feature type="region of interest" description="Disordered" evidence="5">
    <location>
        <begin position="1"/>
        <end position="38"/>
    </location>
</feature>
<keyword evidence="3" id="KW-0067">ATP-binding</keyword>
<dbReference type="Pfam" id="PF00012">
    <property type="entry name" value="HSP70"/>
    <property type="match status" value="1"/>
</dbReference>
<name>A0AA88H7S8_ARTSF</name>
<dbReference type="SUPFAM" id="SSF100934">
    <property type="entry name" value="Heat shock protein 70kD (HSP70), C-terminal subdomain"/>
    <property type="match status" value="1"/>
</dbReference>
<gene>
    <name evidence="6" type="ORF">QYM36_019504</name>
</gene>
<organism evidence="6 7">
    <name type="scientific">Artemia franciscana</name>
    <name type="common">Brine shrimp</name>
    <name type="synonym">Artemia sanfranciscana</name>
    <dbReference type="NCBI Taxonomy" id="6661"/>
    <lineage>
        <taxon>Eukaryota</taxon>
        <taxon>Metazoa</taxon>
        <taxon>Ecdysozoa</taxon>
        <taxon>Arthropoda</taxon>
        <taxon>Crustacea</taxon>
        <taxon>Branchiopoda</taxon>
        <taxon>Anostraca</taxon>
        <taxon>Artemiidae</taxon>
        <taxon>Artemia</taxon>
    </lineage>
</organism>
<keyword evidence="7" id="KW-1185">Reference proteome</keyword>
<protein>
    <recommendedName>
        <fullName evidence="8">Heat shock protein 70</fullName>
    </recommendedName>
</protein>
<dbReference type="InterPro" id="IPR029047">
    <property type="entry name" value="HSP70_peptide-bd_sf"/>
</dbReference>
<dbReference type="Gene3D" id="1.20.1270.10">
    <property type="match status" value="1"/>
</dbReference>
<dbReference type="GO" id="GO:0140662">
    <property type="term" value="F:ATP-dependent protein folding chaperone"/>
    <property type="evidence" value="ECO:0007669"/>
    <property type="project" value="InterPro"/>
</dbReference>
<feature type="compositionally biased region" description="Basic and acidic residues" evidence="5">
    <location>
        <begin position="12"/>
        <end position="38"/>
    </location>
</feature>
<dbReference type="PANTHER" id="PTHR45639:SF34">
    <property type="entry name" value="CHAPERONE PROTEIN DNAK"/>
    <property type="match status" value="1"/>
</dbReference>
<accession>A0AA88H7S8</accession>